<gene>
    <name evidence="1" type="ORF">PCOR1329_LOCUS48365</name>
</gene>
<comment type="caution">
    <text evidence="1">The sequence shown here is derived from an EMBL/GenBank/DDBJ whole genome shotgun (WGS) entry which is preliminary data.</text>
</comment>
<evidence type="ECO:0000313" key="1">
    <source>
        <dbReference type="EMBL" id="CAK0858768.1"/>
    </source>
</evidence>
<sequence length="377" mass="41578">MVISEVGISARAQAKIDRLADLEQRVKEKPWTFMGRVTDLRLLESIVAEQLTCCHNDFKNGGESELRRVMHVCWQLKIEMEDAMDEKLLKGGDVLMVQKMEAIAVLLDGVIHVGAAAALSQKKRDIQEKVGQQHLRAAKQLLDQWPSRDTAEDQVKLAGRVGGKLQEAHLFVLEVPSRLESDFMLQATVLATQMENSVTGVLQNYPPGLLAMDKTASSLDRMCLRLQSGASWQSLHQKLQEVKIRQGEVEIPRLLDEVEQELGSAGACLDLPKAFKLLEGIVAMSSDAMVETTLERLDRCFDDFQAKITPMFDAAISEGDDTRMDVLIELAEDAERLRAAVRSGQSPSTRKSGATNASGVSLAMKTKKAKLGVSVHS</sequence>
<protein>
    <submittedName>
        <fullName evidence="1">Uncharacterized protein</fullName>
    </submittedName>
</protein>
<evidence type="ECO:0000313" key="2">
    <source>
        <dbReference type="Proteomes" id="UP001189429"/>
    </source>
</evidence>
<organism evidence="1 2">
    <name type="scientific">Prorocentrum cordatum</name>
    <dbReference type="NCBI Taxonomy" id="2364126"/>
    <lineage>
        <taxon>Eukaryota</taxon>
        <taxon>Sar</taxon>
        <taxon>Alveolata</taxon>
        <taxon>Dinophyceae</taxon>
        <taxon>Prorocentrales</taxon>
        <taxon>Prorocentraceae</taxon>
        <taxon>Prorocentrum</taxon>
    </lineage>
</organism>
<name>A0ABN9UGK9_9DINO</name>
<dbReference type="Proteomes" id="UP001189429">
    <property type="component" value="Unassembled WGS sequence"/>
</dbReference>
<proteinExistence type="predicted"/>
<reference evidence="1" key="1">
    <citation type="submission" date="2023-10" db="EMBL/GenBank/DDBJ databases">
        <authorList>
            <person name="Chen Y."/>
            <person name="Shah S."/>
            <person name="Dougan E. K."/>
            <person name="Thang M."/>
            <person name="Chan C."/>
        </authorList>
    </citation>
    <scope>NUCLEOTIDE SEQUENCE [LARGE SCALE GENOMIC DNA]</scope>
</reference>
<accession>A0ABN9UGK9</accession>
<keyword evidence="2" id="KW-1185">Reference proteome</keyword>
<dbReference type="EMBL" id="CAUYUJ010015838">
    <property type="protein sequence ID" value="CAK0858768.1"/>
    <property type="molecule type" value="Genomic_DNA"/>
</dbReference>